<accession>A0AAV1K1I7</accession>
<dbReference type="Proteomes" id="UP001497472">
    <property type="component" value="Unassembled WGS sequence"/>
</dbReference>
<dbReference type="Pfam" id="PF00089">
    <property type="entry name" value="Trypsin"/>
    <property type="match status" value="1"/>
</dbReference>
<comment type="caution">
    <text evidence="4">The sequence shown here is derived from an EMBL/GenBank/DDBJ whole genome shotgun (WGS) entry which is preliminary data.</text>
</comment>
<evidence type="ECO:0000256" key="2">
    <source>
        <dbReference type="ARBA" id="ARBA00024195"/>
    </source>
</evidence>
<keyword evidence="5" id="KW-1185">Reference proteome</keyword>
<dbReference type="InterPro" id="IPR043504">
    <property type="entry name" value="Peptidase_S1_PA_chymotrypsin"/>
</dbReference>
<dbReference type="SMART" id="SM00020">
    <property type="entry name" value="Tryp_SPc"/>
    <property type="match status" value="1"/>
</dbReference>
<dbReference type="InterPro" id="IPR009003">
    <property type="entry name" value="Peptidase_S1_PA"/>
</dbReference>
<dbReference type="GO" id="GO:0004252">
    <property type="term" value="F:serine-type endopeptidase activity"/>
    <property type="evidence" value="ECO:0007669"/>
    <property type="project" value="InterPro"/>
</dbReference>
<dbReference type="AlphaFoldDB" id="A0AAV1K1I7"/>
<dbReference type="GO" id="GO:0006508">
    <property type="term" value="P:proteolysis"/>
    <property type="evidence" value="ECO:0007669"/>
    <property type="project" value="InterPro"/>
</dbReference>
<evidence type="ECO:0000313" key="4">
    <source>
        <dbReference type="EMBL" id="CAK1555392.1"/>
    </source>
</evidence>
<feature type="domain" description="Peptidase S1" evidence="3">
    <location>
        <begin position="1"/>
        <end position="172"/>
    </location>
</feature>
<dbReference type="InterPro" id="IPR051487">
    <property type="entry name" value="Ser/Thr_Proteases_Immune/Dev"/>
</dbReference>
<organism evidence="4 5">
    <name type="scientific">Leptosia nina</name>
    <dbReference type="NCBI Taxonomy" id="320188"/>
    <lineage>
        <taxon>Eukaryota</taxon>
        <taxon>Metazoa</taxon>
        <taxon>Ecdysozoa</taxon>
        <taxon>Arthropoda</taxon>
        <taxon>Hexapoda</taxon>
        <taxon>Insecta</taxon>
        <taxon>Pterygota</taxon>
        <taxon>Neoptera</taxon>
        <taxon>Endopterygota</taxon>
        <taxon>Lepidoptera</taxon>
        <taxon>Glossata</taxon>
        <taxon>Ditrysia</taxon>
        <taxon>Papilionoidea</taxon>
        <taxon>Pieridae</taxon>
        <taxon>Pierinae</taxon>
        <taxon>Leptosia</taxon>
    </lineage>
</organism>
<dbReference type="Gene3D" id="2.40.10.10">
    <property type="entry name" value="Trypsin-like serine proteases"/>
    <property type="match status" value="1"/>
</dbReference>
<dbReference type="InterPro" id="IPR001254">
    <property type="entry name" value="Trypsin_dom"/>
</dbReference>
<name>A0AAV1K1I7_9NEOP</name>
<dbReference type="PANTHER" id="PTHR24256">
    <property type="entry name" value="TRYPTASE-RELATED"/>
    <property type="match status" value="1"/>
</dbReference>
<protein>
    <recommendedName>
        <fullName evidence="3">Peptidase S1 domain-containing protein</fullName>
    </recommendedName>
</protein>
<proteinExistence type="inferred from homology"/>
<dbReference type="PROSITE" id="PS50240">
    <property type="entry name" value="TRYPSIN_DOM"/>
    <property type="match status" value="1"/>
</dbReference>
<reference evidence="4 5" key="1">
    <citation type="submission" date="2023-11" db="EMBL/GenBank/DDBJ databases">
        <authorList>
            <person name="Okamura Y."/>
        </authorList>
    </citation>
    <scope>NUCLEOTIDE SEQUENCE [LARGE SCALE GENOMIC DNA]</scope>
</reference>
<keyword evidence="1" id="KW-1015">Disulfide bond</keyword>
<evidence type="ECO:0000313" key="5">
    <source>
        <dbReference type="Proteomes" id="UP001497472"/>
    </source>
</evidence>
<dbReference type="EMBL" id="CAVLEF010000280">
    <property type="protein sequence ID" value="CAK1555392.1"/>
    <property type="molecule type" value="Genomic_DNA"/>
</dbReference>
<evidence type="ECO:0000256" key="1">
    <source>
        <dbReference type="ARBA" id="ARBA00023157"/>
    </source>
</evidence>
<gene>
    <name evidence="4" type="ORF">LNINA_LOCUS14212</name>
</gene>
<evidence type="ECO:0000259" key="3">
    <source>
        <dbReference type="PROSITE" id="PS50240"/>
    </source>
</evidence>
<sequence>MKNLNNVRVVAGTTDKTVTVILSRPASEHWRRIKGFFKHQHYNHTYLKNDIAILEVTKDFIFTDTVQPIRLYSARDGKISSKDLCQVSGFGLKENDTSSRKLEMVCVPILSQMFCELYYSVRYLHTSVICAGAEGKDSCQALDGGRGFQWAEQRRSLGDLPGHSSVPSSDFV</sequence>
<dbReference type="SUPFAM" id="SSF50494">
    <property type="entry name" value="Trypsin-like serine proteases"/>
    <property type="match status" value="1"/>
</dbReference>
<comment type="similarity">
    <text evidence="2">Belongs to the peptidase S1 family. CLIP subfamily.</text>
</comment>